<keyword evidence="3 6" id="KW-0812">Transmembrane</keyword>
<dbReference type="GO" id="GO:0016765">
    <property type="term" value="F:transferase activity, transferring alkyl or aryl (other than methyl) groups"/>
    <property type="evidence" value="ECO:0007669"/>
    <property type="project" value="InterPro"/>
</dbReference>
<dbReference type="InterPro" id="IPR000537">
    <property type="entry name" value="UbiA_prenyltransferase"/>
</dbReference>
<evidence type="ECO:0000256" key="2">
    <source>
        <dbReference type="ARBA" id="ARBA00022475"/>
    </source>
</evidence>
<feature type="transmembrane region" description="Helical" evidence="6">
    <location>
        <begin position="128"/>
        <end position="160"/>
    </location>
</feature>
<comment type="subcellular location">
    <subcellularLocation>
        <location evidence="1">Membrane</location>
        <topology evidence="1">Multi-pass membrane protein</topology>
    </subcellularLocation>
</comment>
<evidence type="ECO:0000256" key="6">
    <source>
        <dbReference type="SAM" id="Phobius"/>
    </source>
</evidence>
<feature type="transmembrane region" description="Helical" evidence="6">
    <location>
        <begin position="273"/>
        <end position="289"/>
    </location>
</feature>
<dbReference type="GO" id="GO:0016757">
    <property type="term" value="F:glycosyltransferase activity"/>
    <property type="evidence" value="ECO:0007669"/>
    <property type="project" value="UniProtKB-KW"/>
</dbReference>
<evidence type="ECO:0000256" key="3">
    <source>
        <dbReference type="ARBA" id="ARBA00022692"/>
    </source>
</evidence>
<dbReference type="GO" id="GO:0016020">
    <property type="term" value="C:membrane"/>
    <property type="evidence" value="ECO:0007669"/>
    <property type="project" value="UniProtKB-SubCell"/>
</dbReference>
<dbReference type="InterPro" id="IPR044878">
    <property type="entry name" value="UbiA_sf"/>
</dbReference>
<keyword evidence="4 6" id="KW-1133">Transmembrane helix</keyword>
<evidence type="ECO:0000313" key="7">
    <source>
        <dbReference type="EMBL" id="CDZ77780.1"/>
    </source>
</evidence>
<dbReference type="EMBL" id="CCSB01000002">
    <property type="protein sequence ID" value="CDZ77780.1"/>
    <property type="molecule type" value="Genomic_DNA"/>
</dbReference>
<feature type="transmembrane region" description="Helical" evidence="6">
    <location>
        <begin position="309"/>
        <end position="327"/>
    </location>
</feature>
<keyword evidence="7" id="KW-0808">Transferase</keyword>
<protein>
    <submittedName>
        <fullName evidence="7">Decaprenyl-phosphate phosphoribosyltransferase</fullName>
    </submittedName>
</protein>
<reference evidence="7 8" key="1">
    <citation type="submission" date="2014-06" db="EMBL/GenBank/DDBJ databases">
        <authorList>
            <person name="Urmite Genomes Urmite Genomes"/>
        </authorList>
    </citation>
    <scope>NUCLEOTIDE SEQUENCE [LARGE SCALE GENOMIC DNA]</scope>
</reference>
<name>A0A078KTH1_9GAMM</name>
<dbReference type="eggNOG" id="COG0382">
    <property type="taxonomic scope" value="Bacteria"/>
</dbReference>
<evidence type="ECO:0000313" key="8">
    <source>
        <dbReference type="Proteomes" id="UP000044071"/>
    </source>
</evidence>
<keyword evidence="7" id="KW-0328">Glycosyltransferase</keyword>
<dbReference type="CDD" id="cd13963">
    <property type="entry name" value="PT_UbiA_2"/>
    <property type="match status" value="1"/>
</dbReference>
<keyword evidence="5 6" id="KW-0472">Membrane</keyword>
<dbReference type="Proteomes" id="UP000044071">
    <property type="component" value="Unassembled WGS sequence"/>
</dbReference>
<feature type="transmembrane region" description="Helical" evidence="6">
    <location>
        <begin position="187"/>
        <end position="215"/>
    </location>
</feature>
<dbReference type="OrthoDB" id="9803632at2"/>
<feature type="transmembrane region" description="Helical" evidence="6">
    <location>
        <begin position="246"/>
        <end position="267"/>
    </location>
</feature>
<sequence>MHNGQLFYDLKSNFLETNRAGKDGCSNETIGKKRSLSPYLYIARPDHWIKNIFMFPGVVLAFILDTKSSFTVAIINVLLGLISCCLISSANYTLNEYLDSKSDRYHPLKRHRPGALYQLNKKIVFLEYFLLIFIGLSLAWLINPAFFVASVGLLIMGMLYNTPPIRTKDYPYIDVLSESINNPIRFLLGWFTIIYSIVPPASVLLAYWMGGAFLMSSKRYAEYRRINNPVQAGLYRHSFKYYTEKTLILSSFFYAFCSGFFIGVFLIKYKIELLLSMPLFAIIFTWYMSISMKKDSVAQAPELLHREPFFMCFTILSFIVVIGLSLVKLPGLQLLMKAYYIPIKFTQLN</sequence>
<dbReference type="Gene3D" id="1.10.357.140">
    <property type="entry name" value="UbiA prenyltransferase"/>
    <property type="match status" value="1"/>
</dbReference>
<keyword evidence="2" id="KW-1003">Cell membrane</keyword>
<accession>A0A078KTH1</accession>
<dbReference type="STRING" id="1034943.BN59_02070"/>
<proteinExistence type="predicted"/>
<dbReference type="Pfam" id="PF01040">
    <property type="entry name" value="UbiA"/>
    <property type="match status" value="1"/>
</dbReference>
<gene>
    <name evidence="7" type="ORF">BN59_02070</name>
</gene>
<organism evidence="7 8">
    <name type="scientific">Legionella massiliensis</name>
    <dbReference type="NCBI Taxonomy" id="1034943"/>
    <lineage>
        <taxon>Bacteria</taxon>
        <taxon>Pseudomonadati</taxon>
        <taxon>Pseudomonadota</taxon>
        <taxon>Gammaproteobacteria</taxon>
        <taxon>Legionellales</taxon>
        <taxon>Legionellaceae</taxon>
        <taxon>Legionella</taxon>
    </lineage>
</organism>
<evidence type="ECO:0000256" key="1">
    <source>
        <dbReference type="ARBA" id="ARBA00004141"/>
    </source>
</evidence>
<feature type="transmembrane region" description="Helical" evidence="6">
    <location>
        <begin position="70"/>
        <end position="94"/>
    </location>
</feature>
<evidence type="ECO:0000256" key="5">
    <source>
        <dbReference type="ARBA" id="ARBA00023136"/>
    </source>
</evidence>
<keyword evidence="8" id="KW-1185">Reference proteome</keyword>
<evidence type="ECO:0000256" key="4">
    <source>
        <dbReference type="ARBA" id="ARBA00022989"/>
    </source>
</evidence>
<dbReference type="AlphaFoldDB" id="A0A078KTH1"/>